<proteinExistence type="predicted"/>
<keyword evidence="2" id="KW-1185">Reference proteome</keyword>
<dbReference type="AlphaFoldDB" id="A0A1J4L2J7"/>
<gene>
    <name evidence="1" type="ORF">TRFO_12450</name>
</gene>
<name>A0A1J4L2J7_9EUKA</name>
<sequence length="176" mass="21025">MSSKLAPKRKIQSARNWTPGVSDFIRKPMKFDEFVDENFEIKQKQYPQTSRTRKRGDVDGSVDRYDTYKKAFDAKQRVRASQIQKYQDQCEKTERRMQKVRTPRCITKQREITSVPVKHMKDRHLIEHIVAQRNDDYMEVSEYIPQGYVADLGALRKLPPDNKTYVKTKKRIYYWG</sequence>
<evidence type="ECO:0000313" key="1">
    <source>
        <dbReference type="EMBL" id="OHT17312.1"/>
    </source>
</evidence>
<reference evidence="1" key="1">
    <citation type="submission" date="2016-10" db="EMBL/GenBank/DDBJ databases">
        <authorList>
            <person name="Benchimol M."/>
            <person name="Almeida L.G."/>
            <person name="Vasconcelos A.T."/>
            <person name="Perreira-Neves A."/>
            <person name="Rosa I.A."/>
            <person name="Tasca T."/>
            <person name="Bogo M.R."/>
            <person name="de Souza W."/>
        </authorList>
    </citation>
    <scope>NUCLEOTIDE SEQUENCE [LARGE SCALE GENOMIC DNA]</scope>
    <source>
        <strain evidence="1">K</strain>
    </source>
</reference>
<comment type="caution">
    <text evidence="1">The sequence shown here is derived from an EMBL/GenBank/DDBJ whole genome shotgun (WGS) entry which is preliminary data.</text>
</comment>
<dbReference type="GeneID" id="94831355"/>
<dbReference type="RefSeq" id="XP_068370448.1">
    <property type="nucleotide sequence ID" value="XM_068496651.1"/>
</dbReference>
<dbReference type="Proteomes" id="UP000179807">
    <property type="component" value="Unassembled WGS sequence"/>
</dbReference>
<dbReference type="EMBL" id="MLAK01000014">
    <property type="protein sequence ID" value="OHT17312.1"/>
    <property type="molecule type" value="Genomic_DNA"/>
</dbReference>
<organism evidence="1 2">
    <name type="scientific">Tritrichomonas foetus</name>
    <dbReference type="NCBI Taxonomy" id="1144522"/>
    <lineage>
        <taxon>Eukaryota</taxon>
        <taxon>Metamonada</taxon>
        <taxon>Parabasalia</taxon>
        <taxon>Tritrichomonadida</taxon>
        <taxon>Tritrichomonadidae</taxon>
        <taxon>Tritrichomonas</taxon>
    </lineage>
</organism>
<evidence type="ECO:0000313" key="2">
    <source>
        <dbReference type="Proteomes" id="UP000179807"/>
    </source>
</evidence>
<protein>
    <submittedName>
        <fullName evidence="1">Uncharacterized protein</fullName>
    </submittedName>
</protein>
<dbReference type="VEuPathDB" id="TrichDB:TRFO_12450"/>
<accession>A0A1J4L2J7</accession>